<feature type="chain" id="PRO_5015723838" description="Apple domain-containing protein" evidence="1">
    <location>
        <begin position="27"/>
        <end position="182"/>
    </location>
</feature>
<organism evidence="2 3">
    <name type="scientific">Pomacea canaliculata</name>
    <name type="common">Golden apple snail</name>
    <dbReference type="NCBI Taxonomy" id="400727"/>
    <lineage>
        <taxon>Eukaryota</taxon>
        <taxon>Metazoa</taxon>
        <taxon>Spiralia</taxon>
        <taxon>Lophotrochozoa</taxon>
        <taxon>Mollusca</taxon>
        <taxon>Gastropoda</taxon>
        <taxon>Caenogastropoda</taxon>
        <taxon>Architaenioglossa</taxon>
        <taxon>Ampullarioidea</taxon>
        <taxon>Ampullariidae</taxon>
        <taxon>Pomacea</taxon>
    </lineage>
</organism>
<dbReference type="AlphaFoldDB" id="A0A2T7PTY8"/>
<dbReference type="EMBL" id="PZQS01000002">
    <property type="protein sequence ID" value="PVD36847.1"/>
    <property type="molecule type" value="Genomic_DNA"/>
</dbReference>
<name>A0A2T7PTY8_POMCA</name>
<protein>
    <recommendedName>
        <fullName evidence="4">Apple domain-containing protein</fullName>
    </recommendedName>
</protein>
<dbReference type="Proteomes" id="UP000245119">
    <property type="component" value="Linkage Group LG2"/>
</dbReference>
<evidence type="ECO:0000313" key="3">
    <source>
        <dbReference type="Proteomes" id="UP000245119"/>
    </source>
</evidence>
<evidence type="ECO:0000313" key="2">
    <source>
        <dbReference type="EMBL" id="PVD36847.1"/>
    </source>
</evidence>
<evidence type="ECO:0000256" key="1">
    <source>
        <dbReference type="SAM" id="SignalP"/>
    </source>
</evidence>
<accession>A0A2T7PTY8</accession>
<comment type="caution">
    <text evidence="2">The sequence shown here is derived from an EMBL/GenBank/DDBJ whole genome shotgun (WGS) entry which is preliminary data.</text>
</comment>
<feature type="signal peptide" evidence="1">
    <location>
        <begin position="1"/>
        <end position="26"/>
    </location>
</feature>
<proteinExistence type="predicted"/>
<sequence length="182" mass="20116">MSNGCADLVTMKVAVLLLALCVAAMAQHRPPEDTTPALSITVDELIWLEVGNIVRADSRISVSECKTSCDAHFSLSDALDESITDRLCQQECELAVSGHEDHFRPPGERDELIWLEVGNIIRADPRLTVSECKSSCDAHFALSDLLDESITDRLCLQECELAVSGHQDHYRPPGQRGDRDRD</sequence>
<keyword evidence="1" id="KW-0732">Signal</keyword>
<gene>
    <name evidence="2" type="ORF">C0Q70_03837</name>
</gene>
<evidence type="ECO:0008006" key="4">
    <source>
        <dbReference type="Google" id="ProtNLM"/>
    </source>
</evidence>
<reference evidence="2 3" key="1">
    <citation type="submission" date="2018-04" db="EMBL/GenBank/DDBJ databases">
        <title>The genome of golden apple snail Pomacea canaliculata provides insight into stress tolerance and invasive adaptation.</title>
        <authorList>
            <person name="Liu C."/>
            <person name="Liu B."/>
            <person name="Ren Y."/>
            <person name="Zhang Y."/>
            <person name="Wang H."/>
            <person name="Li S."/>
            <person name="Jiang F."/>
            <person name="Yin L."/>
            <person name="Zhang G."/>
            <person name="Qian W."/>
            <person name="Fan W."/>
        </authorList>
    </citation>
    <scope>NUCLEOTIDE SEQUENCE [LARGE SCALE GENOMIC DNA]</scope>
    <source>
        <strain evidence="2">SZHN2017</strain>
        <tissue evidence="2">Muscle</tissue>
    </source>
</reference>
<keyword evidence="3" id="KW-1185">Reference proteome</keyword>